<keyword evidence="2" id="KW-0238">DNA-binding</keyword>
<protein>
    <recommendedName>
        <fullName evidence="4">HTH asnC-type domain-containing protein</fullName>
    </recommendedName>
</protein>
<dbReference type="AlphaFoldDB" id="A0A8D5ZJ87"/>
<dbReference type="PRINTS" id="PR00033">
    <property type="entry name" value="HTHASNC"/>
</dbReference>
<evidence type="ECO:0000313" key="6">
    <source>
        <dbReference type="Proteomes" id="UP000825123"/>
    </source>
</evidence>
<evidence type="ECO:0000313" key="5">
    <source>
        <dbReference type="EMBL" id="BCU70095.1"/>
    </source>
</evidence>
<dbReference type="Gene3D" id="1.10.10.10">
    <property type="entry name" value="Winged helix-like DNA-binding domain superfamily/Winged helix DNA-binding domain"/>
    <property type="match status" value="1"/>
</dbReference>
<accession>A0A8D5ZJ87</accession>
<dbReference type="InterPro" id="IPR036388">
    <property type="entry name" value="WH-like_DNA-bd_sf"/>
</dbReference>
<dbReference type="PANTHER" id="PTHR43413:SF8">
    <property type="entry name" value="HTH-TYPE TRANSCRIPTIONAL REGULATOR PTR1"/>
    <property type="match status" value="1"/>
</dbReference>
<proteinExistence type="predicted"/>
<dbReference type="RefSeq" id="WP_225905810.1">
    <property type="nucleotide sequence ID" value="NZ_AP024597.1"/>
</dbReference>
<evidence type="ECO:0000256" key="3">
    <source>
        <dbReference type="ARBA" id="ARBA00023163"/>
    </source>
</evidence>
<name>A0A8D5ZJ87_9CREN</name>
<evidence type="ECO:0000256" key="2">
    <source>
        <dbReference type="ARBA" id="ARBA00023125"/>
    </source>
</evidence>
<organism evidence="5 6">
    <name type="scientific">Stygiolobus caldivivus</name>
    <dbReference type="NCBI Taxonomy" id="2824673"/>
    <lineage>
        <taxon>Archaea</taxon>
        <taxon>Thermoproteota</taxon>
        <taxon>Thermoprotei</taxon>
        <taxon>Sulfolobales</taxon>
        <taxon>Sulfolobaceae</taxon>
        <taxon>Stygiolobus</taxon>
    </lineage>
</organism>
<dbReference type="GO" id="GO:0043565">
    <property type="term" value="F:sequence-specific DNA binding"/>
    <property type="evidence" value="ECO:0007669"/>
    <property type="project" value="InterPro"/>
</dbReference>
<dbReference type="SUPFAM" id="SSF46785">
    <property type="entry name" value="Winged helix' DNA-binding domain"/>
    <property type="match status" value="1"/>
</dbReference>
<dbReference type="Pfam" id="PF13412">
    <property type="entry name" value="HTH_24"/>
    <property type="match status" value="1"/>
</dbReference>
<dbReference type="InterPro" id="IPR000485">
    <property type="entry name" value="AsnC-type_HTH_dom"/>
</dbReference>
<reference evidence="5 6" key="1">
    <citation type="submission" date="2021-04" db="EMBL/GenBank/DDBJ databases">
        <title>Complete genome sequence of Stygiolobus sp. KN-1.</title>
        <authorList>
            <person name="Nakamura K."/>
            <person name="Sakai H."/>
            <person name="Kurosawa N."/>
        </authorList>
    </citation>
    <scope>NUCLEOTIDE SEQUENCE [LARGE SCALE GENOMIC DNA]</scope>
    <source>
        <strain evidence="5 6">KN-1</strain>
    </source>
</reference>
<dbReference type="EMBL" id="AP024597">
    <property type="protein sequence ID" value="BCU70095.1"/>
    <property type="molecule type" value="Genomic_DNA"/>
</dbReference>
<evidence type="ECO:0000259" key="4">
    <source>
        <dbReference type="PROSITE" id="PS50956"/>
    </source>
</evidence>
<dbReference type="PANTHER" id="PTHR43413">
    <property type="entry name" value="TRANSCRIPTIONAL REGULATOR, ASNC FAMILY"/>
    <property type="match status" value="1"/>
</dbReference>
<dbReference type="Proteomes" id="UP000825123">
    <property type="component" value="Chromosome"/>
</dbReference>
<evidence type="ECO:0000256" key="1">
    <source>
        <dbReference type="ARBA" id="ARBA00023015"/>
    </source>
</evidence>
<keyword evidence="3" id="KW-0804">Transcription</keyword>
<dbReference type="InterPro" id="IPR019888">
    <property type="entry name" value="Tscrpt_reg_AsnC-like"/>
</dbReference>
<sequence>MDDIDKGIIFYLLKDGRVSQNKLAKLLNISSPSINVRFRRLIEEGVIRGFKLFVNPNAYGKYFMYLAFQNLRDIEDDRIFIKFRCLENFNVYGVEAESSSGLDALVRDFSLALGPPVMKYAPTQGLIAAKKNVARLLSFLSEYPGADVGEIALKLKTTSQKK</sequence>
<dbReference type="InterPro" id="IPR050684">
    <property type="entry name" value="HTH-Siroheme_Decarb"/>
</dbReference>
<dbReference type="InterPro" id="IPR036390">
    <property type="entry name" value="WH_DNA-bd_sf"/>
</dbReference>
<gene>
    <name evidence="5" type="ORF">KN1_13920</name>
</gene>
<feature type="domain" description="HTH asnC-type" evidence="4">
    <location>
        <begin position="1"/>
        <end position="62"/>
    </location>
</feature>
<keyword evidence="6" id="KW-1185">Reference proteome</keyword>
<dbReference type="GeneID" id="67876207"/>
<dbReference type="KEGG" id="csty:KN1_13920"/>
<dbReference type="PROSITE" id="PS50956">
    <property type="entry name" value="HTH_ASNC_2"/>
    <property type="match status" value="1"/>
</dbReference>
<keyword evidence="1" id="KW-0805">Transcription regulation</keyword>
<dbReference type="SMART" id="SM00344">
    <property type="entry name" value="HTH_ASNC"/>
    <property type="match status" value="1"/>
</dbReference>